<dbReference type="EMBL" id="CAFBMZ010000097">
    <property type="protein sequence ID" value="CAB4934709.1"/>
    <property type="molecule type" value="Genomic_DNA"/>
</dbReference>
<name>A0A6J7IV18_9ZZZZ</name>
<feature type="transmembrane region" description="Helical" evidence="1">
    <location>
        <begin position="167"/>
        <end position="185"/>
    </location>
</feature>
<organism evidence="2">
    <name type="scientific">freshwater metagenome</name>
    <dbReference type="NCBI Taxonomy" id="449393"/>
    <lineage>
        <taxon>unclassified sequences</taxon>
        <taxon>metagenomes</taxon>
        <taxon>ecological metagenomes</taxon>
    </lineage>
</organism>
<gene>
    <name evidence="2" type="ORF">UFOPK3684_01152</name>
</gene>
<evidence type="ECO:0000256" key="1">
    <source>
        <dbReference type="SAM" id="Phobius"/>
    </source>
</evidence>
<dbReference type="AlphaFoldDB" id="A0A6J7IV18"/>
<feature type="transmembrane region" description="Helical" evidence="1">
    <location>
        <begin position="12"/>
        <end position="30"/>
    </location>
</feature>
<proteinExistence type="predicted"/>
<protein>
    <submittedName>
        <fullName evidence="2">Unannotated protein</fullName>
    </submittedName>
</protein>
<keyword evidence="1" id="KW-0472">Membrane</keyword>
<reference evidence="2" key="1">
    <citation type="submission" date="2020-05" db="EMBL/GenBank/DDBJ databases">
        <authorList>
            <person name="Chiriac C."/>
            <person name="Salcher M."/>
            <person name="Ghai R."/>
            <person name="Kavagutti S V."/>
        </authorList>
    </citation>
    <scope>NUCLEOTIDE SEQUENCE</scope>
</reference>
<keyword evidence="1" id="KW-1133">Transmembrane helix</keyword>
<sequence>MSYDTAMLKIKGLTLWPVLLIFSAFMQLLRDAYVDGLIYLIAAIVCVLLENKAIESLFVRLRIILAKPFHLVYICAFSSLLFIDVHTRPALFIFILLTPALILVGPQKYIETQNQKAFTRSKYILLGLAIALGLTETGSFLISVTGINDRDFPTISLILDPTLHHDVGRALLLIPFIYVGYFLLFSKEKN</sequence>
<evidence type="ECO:0000313" key="2">
    <source>
        <dbReference type="EMBL" id="CAB4934709.1"/>
    </source>
</evidence>
<keyword evidence="1" id="KW-0812">Transmembrane</keyword>
<feature type="transmembrane region" description="Helical" evidence="1">
    <location>
        <begin position="36"/>
        <end position="53"/>
    </location>
</feature>
<feature type="transmembrane region" description="Helical" evidence="1">
    <location>
        <begin position="65"/>
        <end position="83"/>
    </location>
</feature>
<feature type="transmembrane region" description="Helical" evidence="1">
    <location>
        <begin position="89"/>
        <end position="105"/>
    </location>
</feature>
<accession>A0A6J7IV18</accession>
<feature type="transmembrane region" description="Helical" evidence="1">
    <location>
        <begin position="125"/>
        <end position="147"/>
    </location>
</feature>